<evidence type="ECO:0000313" key="2">
    <source>
        <dbReference type="Proteomes" id="UP000028995"/>
    </source>
</evidence>
<gene>
    <name evidence="1" type="ORF">BCHO_0872</name>
</gene>
<evidence type="ECO:0000313" key="1">
    <source>
        <dbReference type="EMBL" id="KFI57453.1"/>
    </source>
</evidence>
<dbReference type="OrthoDB" id="5103427at2"/>
<dbReference type="EMBL" id="JGYU01000005">
    <property type="protein sequence ID" value="KFI57453.1"/>
    <property type="molecule type" value="Genomic_DNA"/>
</dbReference>
<name>A0A087AFA3_9BIFI</name>
<accession>A0A087AFA3</accession>
<comment type="caution">
    <text evidence="1">The sequence shown here is derived from an EMBL/GenBank/DDBJ whole genome shotgun (WGS) entry which is preliminary data.</text>
</comment>
<dbReference type="RefSeq" id="WP_034256248.1">
    <property type="nucleotide sequence ID" value="NZ_JGYU01000005.1"/>
</dbReference>
<protein>
    <submittedName>
        <fullName evidence="1">Uncharacterized protein</fullName>
    </submittedName>
</protein>
<sequence length="142" mass="16056">MSIRIYTPEDVRDMPKPVTLWAVWEDTEGEHHERAFTYVDERETYPTMGGGSITFYGKHTLLTDDYEEDPKQVLPGTLRFIHIEDLSNVTRICDSAGRVYALSHPAYTYNSGLVVSSETFNGMCIEVHGSYTLLKAMNGVEA</sequence>
<organism evidence="1 2">
    <name type="scientific">Bifidobacterium choerinum</name>
    <dbReference type="NCBI Taxonomy" id="35760"/>
    <lineage>
        <taxon>Bacteria</taxon>
        <taxon>Bacillati</taxon>
        <taxon>Actinomycetota</taxon>
        <taxon>Actinomycetes</taxon>
        <taxon>Bifidobacteriales</taxon>
        <taxon>Bifidobacteriaceae</taxon>
        <taxon>Bifidobacterium</taxon>
    </lineage>
</organism>
<dbReference type="AlphaFoldDB" id="A0A087AFA3"/>
<reference evidence="1 2" key="1">
    <citation type="submission" date="2014-03" db="EMBL/GenBank/DDBJ databases">
        <title>Genomics of Bifidobacteria.</title>
        <authorList>
            <person name="Ventura M."/>
            <person name="Milani C."/>
            <person name="Lugli G.A."/>
        </authorList>
    </citation>
    <scope>NUCLEOTIDE SEQUENCE [LARGE SCALE GENOMIC DNA]</scope>
    <source>
        <strain evidence="1 2">LMG 10510</strain>
    </source>
</reference>
<proteinExistence type="predicted"/>
<keyword evidence="2" id="KW-1185">Reference proteome</keyword>
<dbReference type="STRING" id="35760.BCHO_0872"/>
<dbReference type="Proteomes" id="UP000028995">
    <property type="component" value="Unassembled WGS sequence"/>
</dbReference>